<reference evidence="8 9" key="1">
    <citation type="submission" date="2010-12" db="EMBL/GenBank/DDBJ databases">
        <title>Complete sequence of Bacillus cellulosilyticus DSM 2522.</title>
        <authorList>
            <consortium name="US DOE Joint Genome Institute"/>
            <person name="Lucas S."/>
            <person name="Copeland A."/>
            <person name="Lapidus A."/>
            <person name="Cheng J.-F."/>
            <person name="Bruce D."/>
            <person name="Goodwin L."/>
            <person name="Pitluck S."/>
            <person name="Chertkov O."/>
            <person name="Detter J.C."/>
            <person name="Han C."/>
            <person name="Tapia R."/>
            <person name="Land M."/>
            <person name="Hauser L."/>
            <person name="Jeffries C."/>
            <person name="Kyrpides N."/>
            <person name="Ivanova N."/>
            <person name="Mikhailova N."/>
            <person name="Brumm P."/>
            <person name="Mead D."/>
            <person name="Woyke T."/>
        </authorList>
    </citation>
    <scope>NUCLEOTIDE SEQUENCE [LARGE SCALE GENOMIC DNA]</scope>
    <source>
        <strain evidence="9">ATCC 21833 / DSM 2522 / FERM P-1141 / JCM 9156 / N-4</strain>
    </source>
</reference>
<dbReference type="AlphaFoldDB" id="E6TS99"/>
<dbReference type="KEGG" id="bco:Bcell_3627"/>
<evidence type="ECO:0000313" key="8">
    <source>
        <dbReference type="EMBL" id="ADU31868.1"/>
    </source>
</evidence>
<keyword evidence="9" id="KW-1185">Reference proteome</keyword>
<dbReference type="EMBL" id="CP002394">
    <property type="protein sequence ID" value="ADU31868.1"/>
    <property type="molecule type" value="Genomic_DNA"/>
</dbReference>
<dbReference type="OrthoDB" id="2991036at2"/>
<evidence type="ECO:0000256" key="4">
    <source>
        <dbReference type="ARBA" id="ARBA00022795"/>
    </source>
</evidence>
<dbReference type="SUPFAM" id="SSF101498">
    <property type="entry name" value="Anti-sigma factor FlgM"/>
    <property type="match status" value="1"/>
</dbReference>
<evidence type="ECO:0000256" key="6">
    <source>
        <dbReference type="ARBA" id="ARBA00023163"/>
    </source>
</evidence>
<dbReference type="NCBIfam" id="TIGR03824">
    <property type="entry name" value="FlgM_jcvi"/>
    <property type="match status" value="1"/>
</dbReference>
<protein>
    <recommendedName>
        <fullName evidence="2">Negative regulator of flagellin synthesis</fullName>
    </recommendedName>
</protein>
<dbReference type="eggNOG" id="COG2747">
    <property type="taxonomic scope" value="Bacteria"/>
</dbReference>
<dbReference type="InterPro" id="IPR007412">
    <property type="entry name" value="FlgM"/>
</dbReference>
<dbReference type="HOGENOM" id="CLU_169011_6_0_9"/>
<evidence type="ECO:0000256" key="5">
    <source>
        <dbReference type="ARBA" id="ARBA00023015"/>
    </source>
</evidence>
<gene>
    <name evidence="8" type="ordered locus">Bcell_3627</name>
</gene>
<evidence type="ECO:0000256" key="1">
    <source>
        <dbReference type="ARBA" id="ARBA00005322"/>
    </source>
</evidence>
<keyword evidence="3" id="KW-0678">Repressor</keyword>
<organism evidence="8 9">
    <name type="scientific">Evansella cellulosilytica (strain ATCC 21833 / DSM 2522 / FERM P-1141 / JCM 9156 / N-4)</name>
    <name type="common">Bacillus cellulosilyticus</name>
    <dbReference type="NCBI Taxonomy" id="649639"/>
    <lineage>
        <taxon>Bacteria</taxon>
        <taxon>Bacillati</taxon>
        <taxon>Bacillota</taxon>
        <taxon>Bacilli</taxon>
        <taxon>Bacillales</taxon>
        <taxon>Bacillaceae</taxon>
        <taxon>Evansella</taxon>
    </lineage>
</organism>
<sequence>MKINPIHSVNAYKKVQEVNVKQNQDVAKKRDDVQISSAAKQMQQSTQVSVDRQEKIEKLKAQIEQGEYKVNPNEVARKFYDFWNEK</sequence>
<dbReference type="Proteomes" id="UP000001401">
    <property type="component" value="Chromosome"/>
</dbReference>
<keyword evidence="4" id="KW-1005">Bacterial flagellum biogenesis</keyword>
<dbReference type="Pfam" id="PF04316">
    <property type="entry name" value="FlgM"/>
    <property type="match status" value="1"/>
</dbReference>
<accession>E6TS99</accession>
<dbReference type="Gene3D" id="6.10.140.30">
    <property type="entry name" value="Anti-sigma-28 factor FlgM"/>
    <property type="match status" value="1"/>
</dbReference>
<feature type="domain" description="Anti-sigma-28 factor FlgM C-terminal" evidence="7">
    <location>
        <begin position="31"/>
        <end position="79"/>
    </location>
</feature>
<dbReference type="InterPro" id="IPR035890">
    <property type="entry name" value="Anti-sigma-28_factor_FlgM_sf"/>
</dbReference>
<dbReference type="InterPro" id="IPR031316">
    <property type="entry name" value="FlgM_C"/>
</dbReference>
<comment type="similarity">
    <text evidence="1">Belongs to the FlgM family.</text>
</comment>
<dbReference type="GO" id="GO:0044781">
    <property type="term" value="P:bacterial-type flagellum organization"/>
    <property type="evidence" value="ECO:0007669"/>
    <property type="project" value="UniProtKB-KW"/>
</dbReference>
<evidence type="ECO:0000259" key="7">
    <source>
        <dbReference type="Pfam" id="PF04316"/>
    </source>
</evidence>
<evidence type="ECO:0000256" key="3">
    <source>
        <dbReference type="ARBA" id="ARBA00022491"/>
    </source>
</evidence>
<dbReference type="STRING" id="649639.Bcell_3627"/>
<keyword evidence="6" id="KW-0804">Transcription</keyword>
<keyword evidence="5" id="KW-0805">Transcription regulation</keyword>
<dbReference type="RefSeq" id="WP_013490199.1">
    <property type="nucleotide sequence ID" value="NC_014829.1"/>
</dbReference>
<dbReference type="GO" id="GO:0045892">
    <property type="term" value="P:negative regulation of DNA-templated transcription"/>
    <property type="evidence" value="ECO:0007669"/>
    <property type="project" value="InterPro"/>
</dbReference>
<name>E6TS99_EVAC2</name>
<evidence type="ECO:0000256" key="2">
    <source>
        <dbReference type="ARBA" id="ARBA00017823"/>
    </source>
</evidence>
<proteinExistence type="inferred from homology"/>
<evidence type="ECO:0000313" key="9">
    <source>
        <dbReference type="Proteomes" id="UP000001401"/>
    </source>
</evidence>